<keyword evidence="2" id="KW-1133">Transmembrane helix</keyword>
<evidence type="ECO:0000313" key="4">
    <source>
        <dbReference type="EMBL" id="CAL5139280.1"/>
    </source>
</evidence>
<dbReference type="AlphaFoldDB" id="A0AAV2TPK7"/>
<dbReference type="InterPro" id="IPR017853">
    <property type="entry name" value="GH"/>
</dbReference>
<evidence type="ECO:0000256" key="1">
    <source>
        <dbReference type="SAM" id="MobiDB-lite"/>
    </source>
</evidence>
<dbReference type="PANTHER" id="PTHR10357:SF179">
    <property type="entry name" value="NEUTRAL AND BASIC AMINO ACID TRANSPORT PROTEIN RBAT"/>
    <property type="match status" value="1"/>
</dbReference>
<evidence type="ECO:0000259" key="3">
    <source>
        <dbReference type="Pfam" id="PF00128"/>
    </source>
</evidence>
<dbReference type="InterPro" id="IPR045857">
    <property type="entry name" value="O16G_dom_2"/>
</dbReference>
<dbReference type="GO" id="GO:0009313">
    <property type="term" value="P:oligosaccharide catabolic process"/>
    <property type="evidence" value="ECO:0007669"/>
    <property type="project" value="TreeGrafter"/>
</dbReference>
<name>A0AAV2TPK7_CALDB</name>
<dbReference type="SUPFAM" id="SSF51445">
    <property type="entry name" value="(Trans)glycosidases"/>
    <property type="match status" value="1"/>
</dbReference>
<feature type="compositionally biased region" description="Polar residues" evidence="1">
    <location>
        <begin position="13"/>
        <end position="25"/>
    </location>
</feature>
<gene>
    <name evidence="4" type="ORF">CDAUBV1_LOCUS14312</name>
</gene>
<protein>
    <recommendedName>
        <fullName evidence="3">Glycosyl hydrolase family 13 catalytic domain-containing protein</fullName>
    </recommendedName>
</protein>
<sequence>MGEYGRYTPGRPISQSEPVYPNSSADRPHLYGHTLSPEPESAVLTEGSYGPDGYGAASNAMFFDPNSPFFGMDPQLVGFVQKHNVVLDDGAVLNVNALKEKAAMERKQKKKFIPPCGLTRTQFIVSTIFITLLVILIIVALALGFTLGMRVDRPDYSAATPWWRRTQMYQINVATWANDVGGVTGRLADVIPRMAYLSAQISATSIVLNELIANDGHGITNWNEVSSVVADVMEAMPTLIPQLVSKAAKPRGIFIKAPAIQIVLGMPLYATSNMHPWFQQSVTGTMTKYVTYYIWTTQAPSTDQERRYYAYSETRKAYYRHVHGDPYAPLLNLTNVDVQTDLKQVLTFWKEKLVIKGVMIRNSTNVLPEMMASLRQIVESVQDDEFIWFADDPDIDAKMNTAKRVCFFVLRINRRVTSRADDLSAQIVKITNDSRLPVCTPIWVVEQFTEDVKDSGTVHKLAHFLPGNFLMKAGQEVYLTTGDTSLLQWGYTTFGDYATYWPKNINVESQGRDQVGYWRAYSAGAAKVSLLATASSATQVVVVKPAKDENTLAVYRQHVESSVRAYFVVSFQTLNTVVHFQSIFYDLSSPTVEITFDSKYVYSGRHKLGDVILMNNQVLLLYYY</sequence>
<dbReference type="PANTHER" id="PTHR10357">
    <property type="entry name" value="ALPHA-AMYLASE FAMILY MEMBER"/>
    <property type="match status" value="1"/>
</dbReference>
<organism evidence="4 5">
    <name type="scientific">Calicophoron daubneyi</name>
    <name type="common">Rumen fluke</name>
    <name type="synonym">Paramphistomum daubneyi</name>
    <dbReference type="NCBI Taxonomy" id="300641"/>
    <lineage>
        <taxon>Eukaryota</taxon>
        <taxon>Metazoa</taxon>
        <taxon>Spiralia</taxon>
        <taxon>Lophotrochozoa</taxon>
        <taxon>Platyhelminthes</taxon>
        <taxon>Trematoda</taxon>
        <taxon>Digenea</taxon>
        <taxon>Plagiorchiida</taxon>
        <taxon>Pronocephalata</taxon>
        <taxon>Paramphistomoidea</taxon>
        <taxon>Paramphistomidae</taxon>
        <taxon>Calicophoron</taxon>
    </lineage>
</organism>
<evidence type="ECO:0000313" key="5">
    <source>
        <dbReference type="Proteomes" id="UP001497525"/>
    </source>
</evidence>
<keyword evidence="2" id="KW-0472">Membrane</keyword>
<keyword evidence="2" id="KW-0812">Transmembrane</keyword>
<accession>A0AAV2TPK7</accession>
<comment type="caution">
    <text evidence="4">The sequence shown here is derived from an EMBL/GenBank/DDBJ whole genome shotgun (WGS) entry which is preliminary data.</text>
</comment>
<dbReference type="InterPro" id="IPR006047">
    <property type="entry name" value="GH13_cat_dom"/>
</dbReference>
<feature type="transmembrane region" description="Helical" evidence="2">
    <location>
        <begin position="123"/>
        <end position="147"/>
    </location>
</feature>
<feature type="domain" description="Glycosyl hydrolase family 13 catalytic" evidence="3">
    <location>
        <begin position="259"/>
        <end position="391"/>
    </location>
</feature>
<dbReference type="Pfam" id="PF00128">
    <property type="entry name" value="Alpha-amylase"/>
    <property type="match status" value="1"/>
</dbReference>
<dbReference type="EMBL" id="CAXLJL010000600">
    <property type="protein sequence ID" value="CAL5139280.1"/>
    <property type="molecule type" value="Genomic_DNA"/>
</dbReference>
<reference evidence="4" key="1">
    <citation type="submission" date="2024-06" db="EMBL/GenBank/DDBJ databases">
        <authorList>
            <person name="Liu X."/>
            <person name="Lenzi L."/>
            <person name="Haldenby T S."/>
            <person name="Uol C."/>
        </authorList>
    </citation>
    <scope>NUCLEOTIDE SEQUENCE</scope>
</reference>
<dbReference type="Gene3D" id="3.90.400.10">
    <property type="entry name" value="Oligo-1,6-glucosidase, Domain 2"/>
    <property type="match status" value="1"/>
</dbReference>
<evidence type="ECO:0000256" key="2">
    <source>
        <dbReference type="SAM" id="Phobius"/>
    </source>
</evidence>
<feature type="region of interest" description="Disordered" evidence="1">
    <location>
        <begin position="1"/>
        <end position="47"/>
    </location>
</feature>
<proteinExistence type="predicted"/>
<dbReference type="Gene3D" id="3.20.20.80">
    <property type="entry name" value="Glycosidases"/>
    <property type="match status" value="1"/>
</dbReference>
<dbReference type="Proteomes" id="UP001497525">
    <property type="component" value="Unassembled WGS sequence"/>
</dbReference>
<dbReference type="GO" id="GO:0004556">
    <property type="term" value="F:alpha-amylase activity"/>
    <property type="evidence" value="ECO:0007669"/>
    <property type="project" value="TreeGrafter"/>
</dbReference>